<dbReference type="PANTHER" id="PTHR11566:SF21">
    <property type="entry name" value="DYNAMIN RELATED PROTEIN 1, ISOFORM A"/>
    <property type="match status" value="1"/>
</dbReference>
<name>A0AAE0DK69_9LECA</name>
<evidence type="ECO:0000256" key="2">
    <source>
        <dbReference type="ARBA" id="ARBA00023134"/>
    </source>
</evidence>
<dbReference type="Gene3D" id="1.10.10.2360">
    <property type="match status" value="1"/>
</dbReference>
<dbReference type="GO" id="GO:0016559">
    <property type="term" value="P:peroxisome fission"/>
    <property type="evidence" value="ECO:0007669"/>
    <property type="project" value="TreeGrafter"/>
</dbReference>
<dbReference type="Pfam" id="PF02212">
    <property type="entry name" value="GED"/>
    <property type="match status" value="1"/>
</dbReference>
<feature type="domain" description="GED" evidence="4">
    <location>
        <begin position="852"/>
        <end position="945"/>
    </location>
</feature>
<dbReference type="SMART" id="SM00053">
    <property type="entry name" value="DYNc"/>
    <property type="match status" value="1"/>
</dbReference>
<keyword evidence="6" id="KW-1185">Reference proteome</keyword>
<dbReference type="Gene3D" id="1.20.120.1240">
    <property type="entry name" value="Dynamin, middle domain"/>
    <property type="match status" value="1"/>
</dbReference>
<gene>
    <name evidence="5" type="ORF">OEA41_006104</name>
</gene>
<dbReference type="GO" id="GO:0000266">
    <property type="term" value="P:mitochondrial fission"/>
    <property type="evidence" value="ECO:0007669"/>
    <property type="project" value="TreeGrafter"/>
</dbReference>
<feature type="region of interest" description="Disordered" evidence="3">
    <location>
        <begin position="806"/>
        <end position="826"/>
    </location>
</feature>
<evidence type="ECO:0000256" key="1">
    <source>
        <dbReference type="ARBA" id="ARBA00022741"/>
    </source>
</evidence>
<dbReference type="EMBL" id="JASNWA010000007">
    <property type="protein sequence ID" value="KAK3172779.1"/>
    <property type="molecule type" value="Genomic_DNA"/>
</dbReference>
<feature type="compositionally biased region" description="Polar residues" evidence="3">
    <location>
        <begin position="808"/>
        <end position="825"/>
    </location>
</feature>
<dbReference type="GO" id="GO:0008017">
    <property type="term" value="F:microtubule binding"/>
    <property type="evidence" value="ECO:0007669"/>
    <property type="project" value="TreeGrafter"/>
</dbReference>
<dbReference type="PROSITE" id="PS51388">
    <property type="entry name" value="GED"/>
    <property type="match status" value="1"/>
</dbReference>
<dbReference type="GO" id="GO:0005739">
    <property type="term" value="C:mitochondrion"/>
    <property type="evidence" value="ECO:0007669"/>
    <property type="project" value="TreeGrafter"/>
</dbReference>
<evidence type="ECO:0000259" key="4">
    <source>
        <dbReference type="PROSITE" id="PS51388"/>
    </source>
</evidence>
<dbReference type="Pfam" id="PF01031">
    <property type="entry name" value="Dynamin_M"/>
    <property type="match status" value="1"/>
</dbReference>
<evidence type="ECO:0000256" key="3">
    <source>
        <dbReference type="SAM" id="MobiDB-lite"/>
    </source>
</evidence>
<dbReference type="Pfam" id="PF00350">
    <property type="entry name" value="Dynamin_N"/>
    <property type="match status" value="1"/>
</dbReference>
<feature type="region of interest" description="Disordered" evidence="3">
    <location>
        <begin position="603"/>
        <end position="660"/>
    </location>
</feature>
<dbReference type="InterPro" id="IPR001401">
    <property type="entry name" value="Dynamin_GTPase"/>
</dbReference>
<dbReference type="InterPro" id="IPR020850">
    <property type="entry name" value="GED_dom"/>
</dbReference>
<dbReference type="InterPro" id="IPR027417">
    <property type="entry name" value="P-loop_NTPase"/>
</dbReference>
<dbReference type="AlphaFoldDB" id="A0AAE0DK69"/>
<evidence type="ECO:0000313" key="6">
    <source>
        <dbReference type="Proteomes" id="UP001276659"/>
    </source>
</evidence>
<dbReference type="InterPro" id="IPR003130">
    <property type="entry name" value="GED"/>
</dbReference>
<dbReference type="GO" id="GO:0005525">
    <property type="term" value="F:GTP binding"/>
    <property type="evidence" value="ECO:0007669"/>
    <property type="project" value="InterPro"/>
</dbReference>
<dbReference type="GO" id="GO:0016020">
    <property type="term" value="C:membrane"/>
    <property type="evidence" value="ECO:0007669"/>
    <property type="project" value="TreeGrafter"/>
</dbReference>
<feature type="compositionally biased region" description="Low complexity" evidence="3">
    <location>
        <begin position="451"/>
        <end position="465"/>
    </location>
</feature>
<accession>A0AAE0DK69</accession>
<dbReference type="GO" id="GO:0048312">
    <property type="term" value="P:intracellular distribution of mitochondria"/>
    <property type="evidence" value="ECO:0007669"/>
    <property type="project" value="TreeGrafter"/>
</dbReference>
<comment type="caution">
    <text evidence="5">The sequence shown here is derived from an EMBL/GenBank/DDBJ whole genome shotgun (WGS) entry which is preliminary data.</text>
</comment>
<feature type="region of interest" description="Disordered" evidence="3">
    <location>
        <begin position="447"/>
        <end position="468"/>
    </location>
</feature>
<organism evidence="5 6">
    <name type="scientific">Lepraria neglecta</name>
    <dbReference type="NCBI Taxonomy" id="209136"/>
    <lineage>
        <taxon>Eukaryota</taxon>
        <taxon>Fungi</taxon>
        <taxon>Dikarya</taxon>
        <taxon>Ascomycota</taxon>
        <taxon>Pezizomycotina</taxon>
        <taxon>Lecanoromycetes</taxon>
        <taxon>OSLEUM clade</taxon>
        <taxon>Lecanoromycetidae</taxon>
        <taxon>Lecanorales</taxon>
        <taxon>Lecanorineae</taxon>
        <taxon>Stereocaulaceae</taxon>
        <taxon>Lepraria</taxon>
    </lineage>
</organism>
<evidence type="ECO:0000313" key="5">
    <source>
        <dbReference type="EMBL" id="KAK3172779.1"/>
    </source>
</evidence>
<dbReference type="Gene3D" id="3.40.50.300">
    <property type="entry name" value="P-loop containing nucleotide triphosphate hydrolases"/>
    <property type="match status" value="1"/>
</dbReference>
<dbReference type="PANTHER" id="PTHR11566">
    <property type="entry name" value="DYNAMIN"/>
    <property type="match status" value="1"/>
</dbReference>
<sequence length="945" mass="105360">MPPGSWSDIEVNPLLSEDAFQNEHSRGLFDAIDRLRSCGASQDIALPEVNQLSSSSDGLLTDIAFASNVCTRFPTRIISRRTPGQRETTTVSIEPKLFDSDLNIEGWEPRRARFNAFDAFKRSFSTMTKADFVKVIDDAAEAMGIGGSTGNETNTTSQAQREEINFSDDILKVEISGPDRSHFSILDVPGIFHSLTRRLTEKDKQGVDKMVKGYMKSKQSIIICVANGTNDLGPQAIFGMVENLDKNGERTLERTVGVITKCDATQRVKHVIETAENIEKPLCHGWFVVRNRTPSEVDQGVGPLERFQKERDFFNKPPWNSLSEERRGTQALKKYLAELLCTRIEQEFPTFLKTIQTNRYRTASDLQNLGVGRTTIEQKRAYLTRIAHDFNSLATQGLRGRYDGLTGNDMKLRMKIRDLNDRFVQEMNTNGHYLPFLEQTASENTRKTPLSFPSSGFGSSAGSDSNTPVVSAPYQSPFGLFSDKVRILCPGTANMPFVEHKTPGNPGTVTDSFQTIACVGDYKHFSFEELRLNDYMQAQSSSSFGTSFGKVSSADLPKQAQSSSSFGTSFGKVSSADLPKQAQSSSSFGTSFGKVSSADLPKQAQSSSSFGTSLGTVSSADQPKQARPLFPSPFGTNNHSGTTAVLSSSTRSPLPPSGQNFLHSEPTDIYDWIRNEIKASRGTELQGTMNPDVLPILFHKQARKWRSISKSHFENVTILTFKVVCDVLKSECKDSHTRAIIEPLIDKANKHSRDRFLALLSQRMDDVLSRHLQTNNPAFEQKVSEARKKRFHAALERYKKAKNHWLTPANQGSTANGNSTTSPADDNQLVIDMRDTGLLFAELHMSNSQNLEDEIHDTLEAYYEIARDDFVEYVNQLIVEPYLNDMEGTVLFFSPIYVAGLKDEDIEVLAAEDEKTVRERKTLRETLARLKKAEEIAREYDGPGR</sequence>
<dbReference type="GO" id="GO:0003924">
    <property type="term" value="F:GTPase activity"/>
    <property type="evidence" value="ECO:0007669"/>
    <property type="project" value="InterPro"/>
</dbReference>
<feature type="compositionally biased region" description="Polar residues" evidence="3">
    <location>
        <begin position="603"/>
        <end position="622"/>
    </location>
</feature>
<dbReference type="SUPFAM" id="SSF52540">
    <property type="entry name" value="P-loop containing nucleoside triphosphate hydrolases"/>
    <property type="match status" value="1"/>
</dbReference>
<reference evidence="5" key="1">
    <citation type="submission" date="2022-11" db="EMBL/GenBank/DDBJ databases">
        <title>Chromosomal genome sequence assembly and mating type (MAT) locus characterization of the leprose asexual lichenized fungus Lepraria neglecta (Nyl.) Erichsen.</title>
        <authorList>
            <person name="Allen J.L."/>
            <person name="Pfeffer B."/>
        </authorList>
    </citation>
    <scope>NUCLEOTIDE SEQUENCE</scope>
    <source>
        <strain evidence="5">Allen 5258</strain>
    </source>
</reference>
<dbReference type="InterPro" id="IPR045063">
    <property type="entry name" value="Dynamin_N"/>
</dbReference>
<dbReference type="InterPro" id="IPR000375">
    <property type="entry name" value="Dynamin_stalk"/>
</dbReference>
<dbReference type="GO" id="GO:0005874">
    <property type="term" value="C:microtubule"/>
    <property type="evidence" value="ECO:0007669"/>
    <property type="project" value="TreeGrafter"/>
</dbReference>
<protein>
    <recommendedName>
        <fullName evidence="4">GED domain-containing protein</fullName>
    </recommendedName>
</protein>
<keyword evidence="1" id="KW-0547">Nucleotide-binding</keyword>
<dbReference type="GO" id="GO:0006897">
    <property type="term" value="P:endocytosis"/>
    <property type="evidence" value="ECO:0007669"/>
    <property type="project" value="TreeGrafter"/>
</dbReference>
<dbReference type="Proteomes" id="UP001276659">
    <property type="component" value="Unassembled WGS sequence"/>
</dbReference>
<feature type="compositionally biased region" description="Polar residues" evidence="3">
    <location>
        <begin position="634"/>
        <end position="645"/>
    </location>
</feature>
<proteinExistence type="predicted"/>
<keyword evidence="2" id="KW-0342">GTP-binding</keyword>
<dbReference type="InterPro" id="IPR022812">
    <property type="entry name" value="Dynamin"/>
</dbReference>